<reference evidence="15 16" key="1">
    <citation type="journal article" date="2015" name="Microbiome">
        <title>Genomic resolution of linkages in carbon, nitrogen, and sulfur cycling among widespread estuary sediment bacteria.</title>
        <authorList>
            <person name="Baker B.J."/>
            <person name="Lazar C.S."/>
            <person name="Teske A.P."/>
            <person name="Dick G.J."/>
        </authorList>
    </citation>
    <scope>NUCLEOTIDE SEQUENCE [LARGE SCALE GENOMIC DNA]</scope>
    <source>
        <strain evidence="15">DG_54_3</strain>
    </source>
</reference>
<dbReference type="Pfam" id="PF00672">
    <property type="entry name" value="HAMP"/>
    <property type="match status" value="1"/>
</dbReference>
<dbReference type="Gene3D" id="6.10.340.10">
    <property type="match status" value="1"/>
</dbReference>
<evidence type="ECO:0000256" key="3">
    <source>
        <dbReference type="ARBA" id="ARBA00012438"/>
    </source>
</evidence>
<dbReference type="InterPro" id="IPR003661">
    <property type="entry name" value="HisK_dim/P_dom"/>
</dbReference>
<keyword evidence="11 12" id="KW-0472">Membrane</keyword>
<dbReference type="EMBL" id="LIZX01000070">
    <property type="protein sequence ID" value="KPJ66880.1"/>
    <property type="molecule type" value="Genomic_DNA"/>
</dbReference>
<comment type="subcellular location">
    <subcellularLocation>
        <location evidence="2">Cell membrane</location>
    </subcellularLocation>
</comment>
<dbReference type="SUPFAM" id="SSF47384">
    <property type="entry name" value="Homodimeric domain of signal transducing histidine kinase"/>
    <property type="match status" value="1"/>
</dbReference>
<dbReference type="SMART" id="SM00304">
    <property type="entry name" value="HAMP"/>
    <property type="match status" value="1"/>
</dbReference>
<feature type="transmembrane region" description="Helical" evidence="12">
    <location>
        <begin position="198"/>
        <end position="217"/>
    </location>
</feature>
<protein>
    <recommendedName>
        <fullName evidence="3">histidine kinase</fullName>
        <ecNumber evidence="3">2.7.13.3</ecNumber>
    </recommendedName>
</protein>
<dbReference type="GO" id="GO:0000155">
    <property type="term" value="F:phosphorelay sensor kinase activity"/>
    <property type="evidence" value="ECO:0007669"/>
    <property type="project" value="InterPro"/>
</dbReference>
<dbReference type="CDD" id="cd00082">
    <property type="entry name" value="HisKA"/>
    <property type="match status" value="1"/>
</dbReference>
<dbReference type="InterPro" id="IPR004358">
    <property type="entry name" value="Sig_transdc_His_kin-like_C"/>
</dbReference>
<comment type="caution">
    <text evidence="15">The sequence shown here is derived from an EMBL/GenBank/DDBJ whole genome shotgun (WGS) entry which is preliminary data.</text>
</comment>
<evidence type="ECO:0000256" key="6">
    <source>
        <dbReference type="ARBA" id="ARBA00022679"/>
    </source>
</evidence>
<dbReference type="InterPro" id="IPR036097">
    <property type="entry name" value="HisK_dim/P_sf"/>
</dbReference>
<dbReference type="SMART" id="SM00388">
    <property type="entry name" value="HisKA"/>
    <property type="match status" value="1"/>
</dbReference>
<dbReference type="Pfam" id="PF00512">
    <property type="entry name" value="HisKA"/>
    <property type="match status" value="1"/>
</dbReference>
<dbReference type="PANTHER" id="PTHR43547:SF2">
    <property type="entry name" value="HYBRID SIGNAL TRANSDUCTION HISTIDINE KINASE C"/>
    <property type="match status" value="1"/>
</dbReference>
<evidence type="ECO:0000256" key="1">
    <source>
        <dbReference type="ARBA" id="ARBA00000085"/>
    </source>
</evidence>
<dbReference type="CDD" id="cd06225">
    <property type="entry name" value="HAMP"/>
    <property type="match status" value="1"/>
</dbReference>
<gene>
    <name evidence="15" type="ORF">AMJ44_07720</name>
</gene>
<dbReference type="Pfam" id="PF02518">
    <property type="entry name" value="HATPase_c"/>
    <property type="match status" value="1"/>
</dbReference>
<keyword evidence="7" id="KW-0547">Nucleotide-binding</keyword>
<dbReference type="SMART" id="SM00387">
    <property type="entry name" value="HATPase_c"/>
    <property type="match status" value="1"/>
</dbReference>
<dbReference type="GO" id="GO:0005886">
    <property type="term" value="C:plasma membrane"/>
    <property type="evidence" value="ECO:0007669"/>
    <property type="project" value="UniProtKB-SubCell"/>
</dbReference>
<dbReference type="InterPro" id="IPR036890">
    <property type="entry name" value="HATPase_C_sf"/>
</dbReference>
<dbReference type="SUPFAM" id="SSF55874">
    <property type="entry name" value="ATPase domain of HSP90 chaperone/DNA topoisomerase II/histidine kinase"/>
    <property type="match status" value="1"/>
</dbReference>
<feature type="domain" description="HAMP" evidence="14">
    <location>
        <begin position="215"/>
        <end position="267"/>
    </location>
</feature>
<dbReference type="Gene3D" id="3.30.565.10">
    <property type="entry name" value="Histidine kinase-like ATPase, C-terminal domain"/>
    <property type="match status" value="1"/>
</dbReference>
<feature type="transmembrane region" description="Helical" evidence="12">
    <location>
        <begin position="12"/>
        <end position="33"/>
    </location>
</feature>
<evidence type="ECO:0000259" key="13">
    <source>
        <dbReference type="PROSITE" id="PS50109"/>
    </source>
</evidence>
<keyword evidence="12" id="KW-1133">Transmembrane helix</keyword>
<dbReference type="InterPro" id="IPR003660">
    <property type="entry name" value="HAMP_dom"/>
</dbReference>
<keyword evidence="10" id="KW-0902">Two-component regulatory system</keyword>
<dbReference type="GO" id="GO:0005524">
    <property type="term" value="F:ATP binding"/>
    <property type="evidence" value="ECO:0007669"/>
    <property type="project" value="UniProtKB-KW"/>
</dbReference>
<dbReference type="PRINTS" id="PR00344">
    <property type="entry name" value="BCTRLSENSOR"/>
</dbReference>
<name>A0A0S7XWI9_UNCSA</name>
<evidence type="ECO:0000256" key="2">
    <source>
        <dbReference type="ARBA" id="ARBA00004236"/>
    </source>
</evidence>
<keyword evidence="4" id="KW-1003">Cell membrane</keyword>
<dbReference type="AlphaFoldDB" id="A0A0S7XWI9"/>
<dbReference type="FunFam" id="3.30.565.10:FF:000023">
    <property type="entry name" value="PAS domain-containing sensor histidine kinase"/>
    <property type="match status" value="1"/>
</dbReference>
<dbReference type="PANTHER" id="PTHR43547">
    <property type="entry name" value="TWO-COMPONENT HISTIDINE KINASE"/>
    <property type="match status" value="1"/>
</dbReference>
<evidence type="ECO:0000256" key="5">
    <source>
        <dbReference type="ARBA" id="ARBA00022553"/>
    </source>
</evidence>
<evidence type="ECO:0000256" key="8">
    <source>
        <dbReference type="ARBA" id="ARBA00022777"/>
    </source>
</evidence>
<dbReference type="SUPFAM" id="SSF158472">
    <property type="entry name" value="HAMP domain-like"/>
    <property type="match status" value="1"/>
</dbReference>
<dbReference type="Gene3D" id="1.10.287.130">
    <property type="match status" value="1"/>
</dbReference>
<dbReference type="PROSITE" id="PS50109">
    <property type="entry name" value="HIS_KIN"/>
    <property type="match status" value="1"/>
</dbReference>
<dbReference type="PROSITE" id="PS50885">
    <property type="entry name" value="HAMP"/>
    <property type="match status" value="1"/>
</dbReference>
<keyword evidence="6" id="KW-0808">Transferase</keyword>
<keyword evidence="9" id="KW-0067">ATP-binding</keyword>
<evidence type="ECO:0000259" key="14">
    <source>
        <dbReference type="PROSITE" id="PS50885"/>
    </source>
</evidence>
<evidence type="ECO:0000256" key="9">
    <source>
        <dbReference type="ARBA" id="ARBA00022840"/>
    </source>
</evidence>
<keyword evidence="12" id="KW-0812">Transmembrane</keyword>
<dbReference type="EC" id="2.7.13.3" evidence="3"/>
<sequence length="492" mass="55536">MFKFKLRAKITLFIAAIVFLCVAIISFDFHLNARKALIESIRRELKDLAVSLALSIDPQVIEKVLAGDESSKIYLDLKQKLHSFTLIGEGKIYNAYVMVPTPKKDIWEFVADNELEDREKMAALHEEYDVSRFEEMKQSLIAPAVDKEITTDKWGDWLSAYAPIYDKRSRPFAVLGIDMRAADLGKLKRRSLTVASSYLFLGAILSLILGYIGAYTITRPILALSAGIKDIWARKYGTTIDIQRKDEIGELIELFNKMSQKLNEVDKIKSDFLSVISHELYTPLTPIRAGAKQLKSMAGLGDDSKQIVAMIDRQAQKLQDLMDEILDFSWLEIQEWKLIKEPVNVKLIAEEAIGQLRPAIQRKEIEFVSDFNSELPVILADKKRILHVIKIFIDNAVKFTPEKGRVMLKVSRTEAGIEFMIQDTGIGIAPENLEKIFDGFYQTEYYMTRARGGLGLGLAIAKRIVEAHGGSIRAESPGLGRGSRFIFTLPVV</sequence>
<evidence type="ECO:0000313" key="15">
    <source>
        <dbReference type="EMBL" id="KPJ66880.1"/>
    </source>
</evidence>
<keyword evidence="5" id="KW-0597">Phosphoprotein</keyword>
<dbReference type="InterPro" id="IPR003594">
    <property type="entry name" value="HATPase_dom"/>
</dbReference>
<evidence type="ECO:0000256" key="11">
    <source>
        <dbReference type="ARBA" id="ARBA00023136"/>
    </source>
</evidence>
<evidence type="ECO:0000256" key="12">
    <source>
        <dbReference type="SAM" id="Phobius"/>
    </source>
</evidence>
<evidence type="ECO:0000256" key="10">
    <source>
        <dbReference type="ARBA" id="ARBA00023012"/>
    </source>
</evidence>
<feature type="domain" description="Histidine kinase" evidence="13">
    <location>
        <begin position="275"/>
        <end position="492"/>
    </location>
</feature>
<dbReference type="Proteomes" id="UP000051861">
    <property type="component" value="Unassembled WGS sequence"/>
</dbReference>
<organism evidence="15 16">
    <name type="scientific">candidate division WOR-1 bacterium DG_54_3</name>
    <dbReference type="NCBI Taxonomy" id="1703775"/>
    <lineage>
        <taxon>Bacteria</taxon>
        <taxon>Bacillati</taxon>
        <taxon>Saganbacteria</taxon>
    </lineage>
</organism>
<evidence type="ECO:0000313" key="16">
    <source>
        <dbReference type="Proteomes" id="UP000051861"/>
    </source>
</evidence>
<accession>A0A0S7XWI9</accession>
<comment type="catalytic activity">
    <reaction evidence="1">
        <text>ATP + protein L-histidine = ADP + protein N-phospho-L-histidine.</text>
        <dbReference type="EC" id="2.7.13.3"/>
    </reaction>
</comment>
<proteinExistence type="predicted"/>
<keyword evidence="8" id="KW-0418">Kinase</keyword>
<evidence type="ECO:0000256" key="4">
    <source>
        <dbReference type="ARBA" id="ARBA00022475"/>
    </source>
</evidence>
<evidence type="ECO:0000256" key="7">
    <source>
        <dbReference type="ARBA" id="ARBA00022741"/>
    </source>
</evidence>
<dbReference type="InterPro" id="IPR005467">
    <property type="entry name" value="His_kinase_dom"/>
</dbReference>